<feature type="chain" id="PRO_5039677435" description="SurA N-terminal domain-containing protein" evidence="2">
    <location>
        <begin position="23"/>
        <end position="207"/>
    </location>
</feature>
<feature type="compositionally biased region" description="Low complexity" evidence="1">
    <location>
        <begin position="197"/>
        <end position="207"/>
    </location>
</feature>
<protein>
    <recommendedName>
        <fullName evidence="5">SurA N-terminal domain-containing protein</fullName>
    </recommendedName>
</protein>
<dbReference type="EMBL" id="SMKA01000357">
    <property type="protein sequence ID" value="TDC14888.1"/>
    <property type="molecule type" value="Genomic_DNA"/>
</dbReference>
<evidence type="ECO:0000256" key="1">
    <source>
        <dbReference type="SAM" id="MobiDB-lite"/>
    </source>
</evidence>
<dbReference type="PROSITE" id="PS51257">
    <property type="entry name" value="PROKAR_LIPOPROTEIN"/>
    <property type="match status" value="1"/>
</dbReference>
<dbReference type="Gene3D" id="1.10.4030.10">
    <property type="entry name" value="Porin chaperone SurA, peptide-binding domain"/>
    <property type="match status" value="1"/>
</dbReference>
<keyword evidence="4" id="KW-1185">Reference proteome</keyword>
<evidence type="ECO:0000313" key="3">
    <source>
        <dbReference type="EMBL" id="TDC14888.1"/>
    </source>
</evidence>
<evidence type="ECO:0008006" key="5">
    <source>
        <dbReference type="Google" id="ProtNLM"/>
    </source>
</evidence>
<proteinExistence type="predicted"/>
<dbReference type="OrthoDB" id="3212108at2"/>
<dbReference type="RefSeq" id="WP_132415200.1">
    <property type="nucleotide sequence ID" value="NZ_SMKA01000357.1"/>
</dbReference>
<dbReference type="AlphaFoldDB" id="A0A4R4NYB7"/>
<dbReference type="SUPFAM" id="SSF109998">
    <property type="entry name" value="Triger factor/SurA peptide-binding domain-like"/>
    <property type="match status" value="1"/>
</dbReference>
<name>A0A4R4NYB7_9ACTN</name>
<evidence type="ECO:0000313" key="4">
    <source>
        <dbReference type="Proteomes" id="UP000295075"/>
    </source>
</evidence>
<accession>A0A4R4NYB7</accession>
<feature type="region of interest" description="Disordered" evidence="1">
    <location>
        <begin position="173"/>
        <end position="207"/>
    </location>
</feature>
<feature type="signal peptide" evidence="2">
    <location>
        <begin position="1"/>
        <end position="22"/>
    </location>
</feature>
<gene>
    <name evidence="3" type="ORF">E1261_41200</name>
</gene>
<reference evidence="3 4" key="1">
    <citation type="submission" date="2019-03" db="EMBL/GenBank/DDBJ databases">
        <title>Draft genome sequences of novel Actinobacteria.</title>
        <authorList>
            <person name="Sahin N."/>
            <person name="Ay H."/>
            <person name="Saygin H."/>
        </authorList>
    </citation>
    <scope>NUCLEOTIDE SEQUENCE [LARGE SCALE GENOMIC DNA]</scope>
    <source>
        <strain evidence="3 4">JCM 30547</strain>
    </source>
</reference>
<dbReference type="InterPro" id="IPR027304">
    <property type="entry name" value="Trigger_fact/SurA_dom_sf"/>
</dbReference>
<organism evidence="3 4">
    <name type="scientific">Kribbella albertanoniae</name>
    <dbReference type="NCBI Taxonomy" id="1266829"/>
    <lineage>
        <taxon>Bacteria</taxon>
        <taxon>Bacillati</taxon>
        <taxon>Actinomycetota</taxon>
        <taxon>Actinomycetes</taxon>
        <taxon>Propionibacteriales</taxon>
        <taxon>Kribbellaceae</taxon>
        <taxon>Kribbella</taxon>
    </lineage>
</organism>
<keyword evidence="2" id="KW-0732">Signal</keyword>
<comment type="caution">
    <text evidence="3">The sequence shown here is derived from an EMBL/GenBank/DDBJ whole genome shotgun (WGS) entry which is preliminary data.</text>
</comment>
<dbReference type="Proteomes" id="UP000295075">
    <property type="component" value="Unassembled WGS sequence"/>
</dbReference>
<evidence type="ECO:0000256" key="2">
    <source>
        <dbReference type="SAM" id="SignalP"/>
    </source>
</evidence>
<sequence>MSRALKALGVAAATVLLASGCAAGTHPGAAAVVGDTEISVGDVDKVSRAVSGALGQPFETKVTLSELVNNALVRQVRDQRSVNVSDAEIAAAMKLVVRDPAAYQKFEADPVAKEFLSNVASTAVATIKLGGGTGVTDPQVQAAQKAGLTVVKDASKNITVDISPRFGKWTDGAIDGAVSGSLSDESAQAKAKREAAEAQQQQQQPQG</sequence>